<gene>
    <name evidence="15" type="primary">PHOT</name>
</gene>
<dbReference type="EMBL" id="KJ195125">
    <property type="protein sequence ID" value="AHZ63926.1"/>
    <property type="molecule type" value="mRNA"/>
</dbReference>
<feature type="domain" description="AGC-kinase C-terminal" evidence="14">
    <location>
        <begin position="687"/>
        <end position="720"/>
    </location>
</feature>
<keyword evidence="8" id="KW-0547">Nucleotide-binding</keyword>
<dbReference type="Gene3D" id="1.10.510.10">
    <property type="entry name" value="Transferase(Phosphotransferase) domain 1"/>
    <property type="match status" value="1"/>
</dbReference>
<dbReference type="GO" id="GO:0005524">
    <property type="term" value="F:ATP binding"/>
    <property type="evidence" value="ECO:0007669"/>
    <property type="project" value="UniProtKB-KW"/>
</dbReference>
<keyword evidence="4" id="KW-0723">Serine/threonine-protein kinase</keyword>
<dbReference type="InterPro" id="IPR001610">
    <property type="entry name" value="PAC"/>
</dbReference>
<evidence type="ECO:0000256" key="7">
    <source>
        <dbReference type="ARBA" id="ARBA00022679"/>
    </source>
</evidence>
<dbReference type="Gene3D" id="3.30.200.20">
    <property type="entry name" value="Phosphorylase Kinase, domain 1"/>
    <property type="match status" value="1"/>
</dbReference>
<feature type="domain" description="PAS" evidence="12">
    <location>
        <begin position="12"/>
        <end position="84"/>
    </location>
</feature>
<protein>
    <recommendedName>
        <fullName evidence="3">non-specific serine/threonine protein kinase</fullName>
        <ecNumber evidence="3">2.7.11.1</ecNumber>
    </recommendedName>
</protein>
<dbReference type="CDD" id="cd05574">
    <property type="entry name" value="STKc_phototropin_like"/>
    <property type="match status" value="1"/>
</dbReference>
<evidence type="ECO:0000256" key="10">
    <source>
        <dbReference type="ARBA" id="ARBA00022840"/>
    </source>
</evidence>
<evidence type="ECO:0000259" key="11">
    <source>
        <dbReference type="PROSITE" id="PS50011"/>
    </source>
</evidence>
<dbReference type="SMART" id="SM00220">
    <property type="entry name" value="S_TKc"/>
    <property type="match status" value="1"/>
</dbReference>
<dbReference type="InterPro" id="IPR035965">
    <property type="entry name" value="PAS-like_dom_sf"/>
</dbReference>
<feature type="domain" description="PAC" evidence="13">
    <location>
        <begin position="263"/>
        <end position="317"/>
    </location>
</feature>
<dbReference type="InterPro" id="IPR000014">
    <property type="entry name" value="PAS"/>
</dbReference>
<dbReference type="InterPro" id="IPR000719">
    <property type="entry name" value="Prot_kinase_dom"/>
</dbReference>
<keyword evidence="5" id="KW-0157">Chromophore</keyword>
<keyword evidence="7" id="KW-0808">Transferase</keyword>
<dbReference type="PROSITE" id="PS00108">
    <property type="entry name" value="PROTEIN_KINASE_ST"/>
    <property type="match status" value="1"/>
</dbReference>
<dbReference type="SMART" id="SM00091">
    <property type="entry name" value="PAS"/>
    <property type="match status" value="2"/>
</dbReference>
<keyword evidence="6" id="KW-0716">Sensory transduction</keyword>
<dbReference type="PROSITE" id="PS50112">
    <property type="entry name" value="PAS"/>
    <property type="match status" value="2"/>
</dbReference>
<dbReference type="InterPro" id="IPR000961">
    <property type="entry name" value="AGC-kinase_C"/>
</dbReference>
<name>A0A059UB72_OEDCA</name>
<evidence type="ECO:0000259" key="12">
    <source>
        <dbReference type="PROSITE" id="PS50112"/>
    </source>
</evidence>
<keyword evidence="10" id="KW-0067">ATP-binding</keyword>
<keyword evidence="5" id="KW-0600">Photoreceptor protein</keyword>
<evidence type="ECO:0000256" key="9">
    <source>
        <dbReference type="ARBA" id="ARBA00022777"/>
    </source>
</evidence>
<organism evidence="15">
    <name type="scientific">Oedogonium cardiacum</name>
    <name type="common">Filamentous green alga</name>
    <dbReference type="NCBI Taxonomy" id="55995"/>
    <lineage>
        <taxon>Eukaryota</taxon>
        <taxon>Viridiplantae</taxon>
        <taxon>Chlorophyta</taxon>
        <taxon>core chlorophytes</taxon>
        <taxon>Chlorophyceae</taxon>
        <taxon>OCC clade</taxon>
        <taxon>Oedogoniales</taxon>
        <taxon>Oedogoniaceae</taxon>
        <taxon>Oedogonium</taxon>
    </lineage>
</organism>
<dbReference type="Pfam" id="PF13426">
    <property type="entry name" value="PAS_9"/>
    <property type="match status" value="2"/>
</dbReference>
<dbReference type="AlphaFoldDB" id="A0A059UB72"/>
<dbReference type="Gene3D" id="3.30.450.20">
    <property type="entry name" value="PAS domain"/>
    <property type="match status" value="2"/>
</dbReference>
<dbReference type="NCBIfam" id="TIGR00229">
    <property type="entry name" value="sensory_box"/>
    <property type="match status" value="2"/>
</dbReference>
<evidence type="ECO:0000259" key="13">
    <source>
        <dbReference type="PROSITE" id="PS50113"/>
    </source>
</evidence>
<dbReference type="SUPFAM" id="SSF55785">
    <property type="entry name" value="PYP-like sensor domain (PAS domain)"/>
    <property type="match status" value="2"/>
</dbReference>
<dbReference type="GO" id="GO:0009882">
    <property type="term" value="F:blue light photoreceptor activity"/>
    <property type="evidence" value="ECO:0007669"/>
    <property type="project" value="UniProtKB-ARBA"/>
</dbReference>
<comment type="similarity">
    <text evidence="2">Belongs to the protein kinase superfamily. AGC Ser/Thr protein kinase family.</text>
</comment>
<keyword evidence="9" id="KW-0418">Kinase</keyword>
<keyword evidence="5" id="KW-0675">Receptor</keyword>
<dbReference type="PROSITE" id="PS50011">
    <property type="entry name" value="PROTEIN_KINASE_DOM"/>
    <property type="match status" value="1"/>
</dbReference>
<dbReference type="PROSITE" id="PS51285">
    <property type="entry name" value="AGC_KINASE_CTER"/>
    <property type="match status" value="1"/>
</dbReference>
<evidence type="ECO:0000259" key="14">
    <source>
        <dbReference type="PROSITE" id="PS51285"/>
    </source>
</evidence>
<dbReference type="EC" id="2.7.11.1" evidence="3"/>
<dbReference type="InterPro" id="IPR008271">
    <property type="entry name" value="Ser/Thr_kinase_AS"/>
</dbReference>
<sequence>MSAPGAPNVPAPAAQLTKILAGLRHTFVVSDATLPDFPLVFASEGFLQMTGYTAEEVLGHNCRFLQGEGTDPKEVAKIREALKKGEPISVRLLNYRKDGTPFWNLLTMTPIHTPDGKVSKFIGVQVDVTSKTEGKAYEENKGMPLIVKYDARLRENVAKNIVEDVQSTVEKVELGDRPKVQGPKAFPRVALDLATTVERIQQNFVICDPTLPDCPIVFASDAFLELTEYSREEVLGRNCRFLQGKQTDSAAVAEIREAVQNGNEITVRLLNYTKSGRPFWNMFTMAPMMDQDGTIRFFIGVQVDVTAQSKAQGEAAAWKKTPEVQAQAQLGHQAASAIGAALKLNATWVADPWSAIAGNVVKCKPHKSADNAYQALAEISKKEGKVKLMHFRRVKQLGSGDVGLVDLVQLQGQDHQFAMKTLDKWEMQERNKIQRVLTEVQILNQVDHPFLATLYCTIQTETHLHFIMEYCEGGELYGLLHSQPRKRLKESQVKFYAAEVMIALQYLHLLGYVYRDLKPENILLHSSGHVLLTDFDLSYAKGTTNPVLEERAVPKLQAKTKNGKKVVVTPPQYVLVAEPQAKANSFVGTEEYLAPEVITAQGHSAGVDWWSFGILLYELLYGFTPFRGSRRDETFENILKQPLSFPSNPPITEHCKSLITSLLVKDPAQRMGAKAGAEDIKAHPFFAGTNWALLRNETPPYVPRLGRDAASQGSSQFKNF</sequence>
<evidence type="ECO:0000256" key="8">
    <source>
        <dbReference type="ARBA" id="ARBA00022741"/>
    </source>
</evidence>
<dbReference type="SUPFAM" id="SSF56112">
    <property type="entry name" value="Protein kinase-like (PK-like)"/>
    <property type="match status" value="1"/>
</dbReference>
<dbReference type="InterPro" id="IPR000700">
    <property type="entry name" value="PAS-assoc_C"/>
</dbReference>
<feature type="domain" description="Protein kinase" evidence="11">
    <location>
        <begin position="391"/>
        <end position="686"/>
    </location>
</feature>
<dbReference type="CDD" id="cd00130">
    <property type="entry name" value="PAS"/>
    <property type="match status" value="2"/>
</dbReference>
<dbReference type="Pfam" id="PF00069">
    <property type="entry name" value="Pkinase"/>
    <property type="match status" value="2"/>
</dbReference>
<evidence type="ECO:0000256" key="1">
    <source>
        <dbReference type="ARBA" id="ARBA00001917"/>
    </source>
</evidence>
<dbReference type="SMR" id="A0A059UB72"/>
<comment type="cofactor">
    <cofactor evidence="1">
        <name>FMN</name>
        <dbReference type="ChEBI" id="CHEBI:58210"/>
    </cofactor>
</comment>
<evidence type="ECO:0000256" key="4">
    <source>
        <dbReference type="ARBA" id="ARBA00022527"/>
    </source>
</evidence>
<dbReference type="SMART" id="SM00086">
    <property type="entry name" value="PAC"/>
    <property type="match status" value="2"/>
</dbReference>
<feature type="domain" description="PAS" evidence="12">
    <location>
        <begin position="216"/>
        <end position="262"/>
    </location>
</feature>
<reference evidence="15" key="2">
    <citation type="submission" date="2014-01" db="EMBL/GenBank/DDBJ databases">
        <authorList>
            <person name="Li F.-W."/>
        </authorList>
    </citation>
    <scope>NUCLEOTIDE SEQUENCE</scope>
</reference>
<dbReference type="GO" id="GO:0004674">
    <property type="term" value="F:protein serine/threonine kinase activity"/>
    <property type="evidence" value="ECO:0007669"/>
    <property type="project" value="UniProtKB-KW"/>
</dbReference>
<feature type="domain" description="PAC" evidence="13">
    <location>
        <begin position="86"/>
        <end position="140"/>
    </location>
</feature>
<evidence type="ECO:0000313" key="15">
    <source>
        <dbReference type="EMBL" id="AHZ63926.1"/>
    </source>
</evidence>
<evidence type="ECO:0000256" key="5">
    <source>
        <dbReference type="ARBA" id="ARBA00022543"/>
    </source>
</evidence>
<proteinExistence type="evidence at transcript level"/>
<evidence type="ECO:0000256" key="2">
    <source>
        <dbReference type="ARBA" id="ARBA00009903"/>
    </source>
</evidence>
<dbReference type="InterPro" id="IPR011009">
    <property type="entry name" value="Kinase-like_dom_sf"/>
</dbReference>
<evidence type="ECO:0000256" key="3">
    <source>
        <dbReference type="ARBA" id="ARBA00012513"/>
    </source>
</evidence>
<dbReference type="PROSITE" id="PS50113">
    <property type="entry name" value="PAC"/>
    <property type="match status" value="2"/>
</dbReference>
<evidence type="ECO:0000256" key="6">
    <source>
        <dbReference type="ARBA" id="ARBA00022606"/>
    </source>
</evidence>
<accession>A0A059UB72</accession>
<dbReference type="PANTHER" id="PTHR45637">
    <property type="entry name" value="FLIPPASE KINASE 1-RELATED"/>
    <property type="match status" value="1"/>
</dbReference>
<reference evidence="15" key="1">
    <citation type="journal article" date="2014" name="Proc. Natl. Acad. Sci. U.S.A.">
        <title>Horizontal transfer of an adaptive chimeric photoreceptor from bryophytes to ferns.</title>
        <authorList>
            <person name="Li F.W."/>
            <person name="Villarreal J.C."/>
            <person name="Kelly S."/>
            <person name="Rothfels C.J."/>
            <person name="Melkonian M."/>
            <person name="Frangedakis E."/>
            <person name="Ruhsam M."/>
            <person name="Sigel E.M."/>
            <person name="Der J.P."/>
            <person name="Pittermann J."/>
            <person name="Burge D.O."/>
            <person name="Pokorny L."/>
            <person name="Larsson A."/>
            <person name="Chen T."/>
            <person name="Weststrand S."/>
            <person name="Thomas P."/>
            <person name="Carpenter E."/>
            <person name="Zhang Y."/>
            <person name="Tian Z."/>
            <person name="Chen L."/>
            <person name="Yan Z."/>
            <person name="Zhu Y."/>
            <person name="Sun X."/>
            <person name="Wang J."/>
            <person name="Stevenson D.W."/>
            <person name="Crandall-Stotler B.J."/>
            <person name="Shaw A.J."/>
            <person name="Deyholos M.K."/>
            <person name="Soltis D.E."/>
            <person name="Graham S.W."/>
            <person name="Windham M.D."/>
            <person name="Langdale J.A."/>
            <person name="Wong G.K."/>
            <person name="Mathews S."/>
            <person name="Pryer K.M."/>
        </authorList>
    </citation>
    <scope>NUCLEOTIDE SEQUENCE</scope>
</reference>